<evidence type="ECO:0000313" key="2">
    <source>
        <dbReference type="Proteomes" id="UP000266673"/>
    </source>
</evidence>
<evidence type="ECO:0000313" key="1">
    <source>
        <dbReference type="EMBL" id="RIB22800.1"/>
    </source>
</evidence>
<protein>
    <submittedName>
        <fullName evidence="1">Uncharacterized protein</fullName>
    </submittedName>
</protein>
<accession>A0A397VJY4</accession>
<keyword evidence="2" id="KW-1185">Reference proteome</keyword>
<proteinExistence type="predicted"/>
<gene>
    <name evidence="1" type="ORF">C2G38_2173018</name>
</gene>
<name>A0A397VJY4_9GLOM</name>
<dbReference type="Proteomes" id="UP000266673">
    <property type="component" value="Unassembled WGS sequence"/>
</dbReference>
<reference evidence="1 2" key="1">
    <citation type="submission" date="2018-06" db="EMBL/GenBank/DDBJ databases">
        <title>Comparative genomics reveals the genomic features of Rhizophagus irregularis, R. cerebriforme, R. diaphanum and Gigaspora rosea, and their symbiotic lifestyle signature.</title>
        <authorList>
            <person name="Morin E."/>
            <person name="San Clemente H."/>
            <person name="Chen E.C.H."/>
            <person name="De La Providencia I."/>
            <person name="Hainaut M."/>
            <person name="Kuo A."/>
            <person name="Kohler A."/>
            <person name="Murat C."/>
            <person name="Tang N."/>
            <person name="Roy S."/>
            <person name="Loubradou J."/>
            <person name="Henrissat B."/>
            <person name="Grigoriev I.V."/>
            <person name="Corradi N."/>
            <person name="Roux C."/>
            <person name="Martin F.M."/>
        </authorList>
    </citation>
    <scope>NUCLEOTIDE SEQUENCE [LARGE SCALE GENOMIC DNA]</scope>
    <source>
        <strain evidence="1 2">DAOM 194757</strain>
    </source>
</reference>
<dbReference type="AlphaFoldDB" id="A0A397VJY4"/>
<organism evidence="1 2">
    <name type="scientific">Gigaspora rosea</name>
    <dbReference type="NCBI Taxonomy" id="44941"/>
    <lineage>
        <taxon>Eukaryota</taxon>
        <taxon>Fungi</taxon>
        <taxon>Fungi incertae sedis</taxon>
        <taxon>Mucoromycota</taxon>
        <taxon>Glomeromycotina</taxon>
        <taxon>Glomeromycetes</taxon>
        <taxon>Diversisporales</taxon>
        <taxon>Gigasporaceae</taxon>
        <taxon>Gigaspora</taxon>
    </lineage>
</organism>
<dbReference type="EMBL" id="QKWP01000292">
    <property type="protein sequence ID" value="RIB22800.1"/>
    <property type="molecule type" value="Genomic_DNA"/>
</dbReference>
<sequence length="126" mass="14272">MTIIYLLDSPRFKYLGHLGSNIKLHSNYFILGLFNSHSKILDTLLIIDIINDDINSTITKTLQNQYSLVETLANSTNTDVEAGPSCNNKKYHTSIEDYVEDDNDSDNERVQIYPVTKICKTRGITA</sequence>
<comment type="caution">
    <text evidence="1">The sequence shown here is derived from an EMBL/GenBank/DDBJ whole genome shotgun (WGS) entry which is preliminary data.</text>
</comment>
<dbReference type="OrthoDB" id="2442657at2759"/>